<dbReference type="CDD" id="cd02968">
    <property type="entry name" value="SCO"/>
    <property type="match status" value="1"/>
</dbReference>
<dbReference type="OrthoDB" id="9786756at2"/>
<keyword evidence="7" id="KW-1185">Reference proteome</keyword>
<evidence type="ECO:0000259" key="5">
    <source>
        <dbReference type="PROSITE" id="PS51352"/>
    </source>
</evidence>
<organism evidence="6 7">
    <name type="scientific">Bradyrhizobium macuxiense</name>
    <dbReference type="NCBI Taxonomy" id="1755647"/>
    <lineage>
        <taxon>Bacteria</taxon>
        <taxon>Pseudomonadati</taxon>
        <taxon>Pseudomonadota</taxon>
        <taxon>Alphaproteobacteria</taxon>
        <taxon>Hyphomicrobiales</taxon>
        <taxon>Nitrobacteraceae</taxon>
        <taxon>Bradyrhizobium</taxon>
    </lineage>
</organism>
<keyword evidence="3" id="KW-0812">Transmembrane</keyword>
<evidence type="ECO:0000256" key="4">
    <source>
        <dbReference type="SAM" id="SignalP"/>
    </source>
</evidence>
<dbReference type="Proteomes" id="UP000057737">
    <property type="component" value="Unassembled WGS sequence"/>
</dbReference>
<reference evidence="6 7" key="1">
    <citation type="submission" date="2015-11" db="EMBL/GenBank/DDBJ databases">
        <title>Draft Genome Sequence of the Strain BR 10303 (Bradyrhizobium sp.) isolated from nodules of Centrolobium paraense.</title>
        <authorList>
            <person name="Zelli J.E."/>
            <person name="Simoes-Araujo J.L."/>
            <person name="Barauna A.C."/>
            <person name="Silva K."/>
        </authorList>
    </citation>
    <scope>NUCLEOTIDE SEQUENCE [LARGE SCALE GENOMIC DNA]</scope>
    <source>
        <strain evidence="6 7">BR 10303</strain>
    </source>
</reference>
<feature type="domain" description="Thioredoxin" evidence="5">
    <location>
        <begin position="31"/>
        <end position="205"/>
    </location>
</feature>
<sequence>MSSVLIPLLICAPLAAPGPARAGLIDADVRKVEAAPAPDAVLPLDVGFIDESGRPVTLRNAIGGLPSVLVFADYTCRTLCGPILEFTVAGLAKTGLRPGADFHLVALGIDPKDKPAAAQAMRARHLDAGSPIGAATVFLTGSNAAVRDVTQAAGLRYSYDAEHDQYAHPAAVYVVDAKGRVRRVLSPLGLDAADLRLAIVDAGRGTVGTLADRIHLLCYGYDPVKGVYTERITSMLAVAAVITLVVMLGGISLMARRERRSLPP</sequence>
<keyword evidence="4" id="KW-0732">Signal</keyword>
<evidence type="ECO:0000256" key="2">
    <source>
        <dbReference type="ARBA" id="ARBA00023008"/>
    </source>
</evidence>
<dbReference type="InterPro" id="IPR013766">
    <property type="entry name" value="Thioredoxin_domain"/>
</dbReference>
<evidence type="ECO:0000313" key="6">
    <source>
        <dbReference type="EMBL" id="KWV57065.1"/>
    </source>
</evidence>
<dbReference type="PROSITE" id="PS51352">
    <property type="entry name" value="THIOREDOXIN_2"/>
    <property type="match status" value="1"/>
</dbReference>
<proteinExistence type="inferred from homology"/>
<dbReference type="EMBL" id="LNCU01000045">
    <property type="protein sequence ID" value="KWV57065.1"/>
    <property type="molecule type" value="Genomic_DNA"/>
</dbReference>
<protein>
    <recommendedName>
        <fullName evidence="5">Thioredoxin domain-containing protein</fullName>
    </recommendedName>
</protein>
<keyword evidence="3" id="KW-0472">Membrane</keyword>
<feature type="chain" id="PRO_5007179029" description="Thioredoxin domain-containing protein" evidence="4">
    <location>
        <begin position="23"/>
        <end position="264"/>
    </location>
</feature>
<feature type="signal peptide" evidence="4">
    <location>
        <begin position="1"/>
        <end position="22"/>
    </location>
</feature>
<dbReference type="AlphaFoldDB" id="A0A125Q9D8"/>
<dbReference type="SUPFAM" id="SSF52833">
    <property type="entry name" value="Thioredoxin-like"/>
    <property type="match status" value="1"/>
</dbReference>
<dbReference type="InterPro" id="IPR003782">
    <property type="entry name" value="SCO1/SenC"/>
</dbReference>
<evidence type="ECO:0000313" key="7">
    <source>
        <dbReference type="Proteomes" id="UP000057737"/>
    </source>
</evidence>
<accession>A0A125Q9D8</accession>
<comment type="similarity">
    <text evidence="1">Belongs to the SCO1/2 family.</text>
</comment>
<evidence type="ECO:0000256" key="3">
    <source>
        <dbReference type="SAM" id="Phobius"/>
    </source>
</evidence>
<keyword evidence="3" id="KW-1133">Transmembrane helix</keyword>
<evidence type="ECO:0000256" key="1">
    <source>
        <dbReference type="ARBA" id="ARBA00010996"/>
    </source>
</evidence>
<feature type="transmembrane region" description="Helical" evidence="3">
    <location>
        <begin position="235"/>
        <end position="255"/>
    </location>
</feature>
<gene>
    <name evidence="6" type="ORF">AS156_03640</name>
</gene>
<dbReference type="Gene3D" id="3.40.30.10">
    <property type="entry name" value="Glutaredoxin"/>
    <property type="match status" value="1"/>
</dbReference>
<comment type="caution">
    <text evidence="6">The sequence shown here is derived from an EMBL/GenBank/DDBJ whole genome shotgun (WGS) entry which is preliminary data.</text>
</comment>
<dbReference type="InterPro" id="IPR036249">
    <property type="entry name" value="Thioredoxin-like_sf"/>
</dbReference>
<dbReference type="Pfam" id="PF02630">
    <property type="entry name" value="SCO1-SenC"/>
    <property type="match status" value="1"/>
</dbReference>
<keyword evidence="2" id="KW-0186">Copper</keyword>
<dbReference type="RefSeq" id="WP_066506166.1">
    <property type="nucleotide sequence ID" value="NZ_LNCU01000045.1"/>
</dbReference>
<name>A0A125Q9D8_9BRAD</name>